<dbReference type="WBParaSite" id="GPUH_0000047901-mRNA-1">
    <property type="protein sequence ID" value="GPUH_0000047901-mRNA-1"/>
    <property type="gene ID" value="GPUH_0000047901"/>
</dbReference>
<name>A0A183CVI8_9BILA</name>
<protein>
    <submittedName>
        <fullName evidence="3">Protein kinase domain-containing protein</fullName>
    </submittedName>
</protein>
<evidence type="ECO:0000313" key="3">
    <source>
        <dbReference type="WBParaSite" id="GPUH_0000047901-mRNA-1"/>
    </source>
</evidence>
<reference evidence="3" key="1">
    <citation type="submission" date="2016-06" db="UniProtKB">
        <authorList>
            <consortium name="WormBaseParasite"/>
        </authorList>
    </citation>
    <scope>IDENTIFICATION</scope>
</reference>
<dbReference type="AlphaFoldDB" id="A0A183CVI8"/>
<gene>
    <name evidence="1" type="ORF">GPUH_LOCUS479</name>
</gene>
<dbReference type="Proteomes" id="UP000271098">
    <property type="component" value="Unassembled WGS sequence"/>
</dbReference>
<evidence type="ECO:0000313" key="1">
    <source>
        <dbReference type="EMBL" id="VDK28156.1"/>
    </source>
</evidence>
<proteinExistence type="predicted"/>
<dbReference type="Gene3D" id="1.10.510.10">
    <property type="entry name" value="Transferase(Phosphotransferase) domain 1"/>
    <property type="match status" value="1"/>
</dbReference>
<accession>A0A183CVI8</accession>
<keyword evidence="2" id="KW-1185">Reference proteome</keyword>
<dbReference type="OrthoDB" id="248495at2759"/>
<sequence>MFRAFYINRIFTNLSEFYVLWASHCSGKHSRVRAILIKAQRLDPKPRRTITMRKRQFAIEEEKLILKESDADSSNEVAKKAASDPWDEHWQAKLMLDMEAPQFVKNYDRASNHVIRWEAYVYNYVKEKLDRISGTAQIYSCLTFVDRGLIVREKAFGTLREICNAKVPEIVVAVIALDLMKILRCIHGMNVIHACFSTDHILIASK</sequence>
<reference evidence="1 2" key="2">
    <citation type="submission" date="2018-11" db="EMBL/GenBank/DDBJ databases">
        <authorList>
            <consortium name="Pathogen Informatics"/>
        </authorList>
    </citation>
    <scope>NUCLEOTIDE SEQUENCE [LARGE SCALE GENOMIC DNA]</scope>
</reference>
<organism evidence="3">
    <name type="scientific">Gongylonema pulchrum</name>
    <dbReference type="NCBI Taxonomy" id="637853"/>
    <lineage>
        <taxon>Eukaryota</taxon>
        <taxon>Metazoa</taxon>
        <taxon>Ecdysozoa</taxon>
        <taxon>Nematoda</taxon>
        <taxon>Chromadorea</taxon>
        <taxon>Rhabditida</taxon>
        <taxon>Spirurina</taxon>
        <taxon>Spiruromorpha</taxon>
        <taxon>Spiruroidea</taxon>
        <taxon>Gongylonematidae</taxon>
        <taxon>Gongylonema</taxon>
    </lineage>
</organism>
<evidence type="ECO:0000313" key="2">
    <source>
        <dbReference type="Proteomes" id="UP000271098"/>
    </source>
</evidence>
<dbReference type="SUPFAM" id="SSF56112">
    <property type="entry name" value="Protein kinase-like (PK-like)"/>
    <property type="match status" value="1"/>
</dbReference>
<dbReference type="EMBL" id="UYRT01000419">
    <property type="protein sequence ID" value="VDK28156.1"/>
    <property type="molecule type" value="Genomic_DNA"/>
</dbReference>
<dbReference type="InterPro" id="IPR011009">
    <property type="entry name" value="Kinase-like_dom_sf"/>
</dbReference>